<dbReference type="Proteomes" id="UP000232722">
    <property type="component" value="Unassembled WGS sequence"/>
</dbReference>
<evidence type="ECO:0000256" key="1">
    <source>
        <dbReference type="SAM" id="MobiDB-lite"/>
    </source>
</evidence>
<reference evidence="3 4" key="3">
    <citation type="submission" date="2017-10" db="EMBL/GenBank/DDBJ databases">
        <title>Extensive intraspecific genome diversity in a model arbuscular mycorrhizal fungus.</title>
        <authorList>
            <person name="Chen E.C.H."/>
            <person name="Morin E."/>
            <person name="Baudet D."/>
            <person name="Noel J."/>
            <person name="Ndikumana S."/>
            <person name="Charron P."/>
            <person name="St-Onge C."/>
            <person name="Giorgi J."/>
            <person name="Grigoriev I.V."/>
            <person name="Roux C."/>
            <person name="Martin F.M."/>
            <person name="Corradi N."/>
        </authorList>
    </citation>
    <scope>NUCLEOTIDE SEQUENCE [LARGE SCALE GENOMIC DNA]</scope>
    <source>
        <strain evidence="3 4">A1</strain>
    </source>
</reference>
<sequence>MACELQLMPNRSKPRIDPLKTHPDRSTSARWRCGQHLSEINKTHRKNVMPRDKKFYQQQIENQKIRKEIHSMRLGVNYTMVIHRFKIGKNHNDDPKKKSNKARAQRHTDNFLRYYKEYKSLKFDVKKLQLSSTTPSASDVSSSASPNITAKFLRLHNHRGISFNNVFLFLFPAIDWYCDYVTDTRPFRKGLQVKVSADGNINISQIVLFKINFQRDKHKHFNKDKEIPEFNII</sequence>
<evidence type="ECO:0000313" key="2">
    <source>
        <dbReference type="EMBL" id="PKB98146.1"/>
    </source>
</evidence>
<dbReference type="VEuPathDB" id="FungiDB:RhiirA1_390613"/>
<feature type="region of interest" description="Disordered" evidence="1">
    <location>
        <begin position="1"/>
        <end position="28"/>
    </location>
</feature>
<protein>
    <submittedName>
        <fullName evidence="2">Uncharacterized protein</fullName>
    </submittedName>
</protein>
<reference evidence="3 4" key="4">
    <citation type="submission" date="2017-10" db="EMBL/GenBank/DDBJ databases">
        <title>Genome analyses suggest a sexual origin of heterokaryosis in a supposedly ancient asexual fungus.</title>
        <authorList>
            <person name="Corradi N."/>
            <person name="Sedzielewska K."/>
            <person name="Noel J."/>
            <person name="Charron P."/>
            <person name="Farinelli L."/>
            <person name="Marton T."/>
            <person name="Kruger M."/>
            <person name="Pelin A."/>
            <person name="Brachmann A."/>
            <person name="Corradi N."/>
        </authorList>
    </citation>
    <scope>NUCLEOTIDE SEQUENCE [LARGE SCALE GENOMIC DNA]</scope>
    <source>
        <strain evidence="3 4">A1</strain>
    </source>
</reference>
<proteinExistence type="predicted"/>
<reference evidence="2 5" key="2">
    <citation type="submission" date="2017-09" db="EMBL/GenBank/DDBJ databases">
        <title>Extensive intraspecific genome diversity in a model arbuscular mycorrhizal fungus.</title>
        <authorList>
            <person name="Chen E.C."/>
            <person name="Morin E."/>
            <person name="Beaudet D."/>
            <person name="Noel J."/>
            <person name="Ndikumana S."/>
            <person name="Charron P."/>
            <person name="St-Onge C."/>
            <person name="Giorgi J."/>
            <person name="Grigoriev I.V."/>
            <person name="Roux C."/>
            <person name="Martin F.M."/>
            <person name="Corradi N."/>
        </authorList>
    </citation>
    <scope>NUCLEOTIDE SEQUENCE [LARGE SCALE GENOMIC DNA]</scope>
    <source>
        <strain evidence="2 5">A5</strain>
    </source>
</reference>
<gene>
    <name evidence="3" type="ORF">RhiirA1_390613</name>
    <name evidence="2" type="ORF">RhiirA5_465612</name>
</gene>
<evidence type="ECO:0000313" key="5">
    <source>
        <dbReference type="Proteomes" id="UP000232722"/>
    </source>
</evidence>
<dbReference type="EMBL" id="LLXH01000170">
    <property type="protein sequence ID" value="PKC71347.1"/>
    <property type="molecule type" value="Genomic_DNA"/>
</dbReference>
<organism evidence="2 5">
    <name type="scientific">Rhizophagus irregularis</name>
    <dbReference type="NCBI Taxonomy" id="588596"/>
    <lineage>
        <taxon>Eukaryota</taxon>
        <taxon>Fungi</taxon>
        <taxon>Fungi incertae sedis</taxon>
        <taxon>Mucoromycota</taxon>
        <taxon>Glomeromycotina</taxon>
        <taxon>Glomeromycetes</taxon>
        <taxon>Glomerales</taxon>
        <taxon>Glomeraceae</taxon>
        <taxon>Rhizophagus</taxon>
    </lineage>
</organism>
<evidence type="ECO:0000313" key="4">
    <source>
        <dbReference type="Proteomes" id="UP000232688"/>
    </source>
</evidence>
<name>A0A2N0NUA4_9GLOM</name>
<comment type="caution">
    <text evidence="2">The sequence shown here is derived from an EMBL/GenBank/DDBJ whole genome shotgun (WGS) entry which is preliminary data.</text>
</comment>
<dbReference type="EMBL" id="LLXJ01002782">
    <property type="protein sequence ID" value="PKB98146.1"/>
    <property type="molecule type" value="Genomic_DNA"/>
</dbReference>
<dbReference type="AlphaFoldDB" id="A0A2N0NUA4"/>
<dbReference type="VEuPathDB" id="FungiDB:RhiirFUN_018608"/>
<dbReference type="VEuPathDB" id="FungiDB:FUN_019710"/>
<dbReference type="Proteomes" id="UP000232688">
    <property type="component" value="Unassembled WGS sequence"/>
</dbReference>
<accession>A0A2N0NUA4</accession>
<feature type="compositionally biased region" description="Basic and acidic residues" evidence="1">
    <location>
        <begin position="14"/>
        <end position="27"/>
    </location>
</feature>
<evidence type="ECO:0000313" key="3">
    <source>
        <dbReference type="EMBL" id="PKC71347.1"/>
    </source>
</evidence>
<reference evidence="2 5" key="1">
    <citation type="submission" date="2016-04" db="EMBL/GenBank/DDBJ databases">
        <title>Genome analyses suggest a sexual origin of heterokaryosis in a supposedly ancient asexual fungus.</title>
        <authorList>
            <person name="Ropars J."/>
            <person name="Sedzielewska K."/>
            <person name="Noel J."/>
            <person name="Charron P."/>
            <person name="Farinelli L."/>
            <person name="Marton T."/>
            <person name="Kruger M."/>
            <person name="Pelin A."/>
            <person name="Brachmann A."/>
            <person name="Corradi N."/>
        </authorList>
    </citation>
    <scope>NUCLEOTIDE SEQUENCE [LARGE SCALE GENOMIC DNA]</scope>
    <source>
        <strain evidence="2 5">A5</strain>
    </source>
</reference>